<dbReference type="EMBL" id="QJJU01000001">
    <property type="protein sequence ID" value="PXX13219.1"/>
    <property type="molecule type" value="Genomic_DNA"/>
</dbReference>
<comment type="caution">
    <text evidence="6">The sequence shown here is derived from an EMBL/GenBank/DDBJ whole genome shotgun (WGS) entry which is preliminary data.</text>
</comment>
<dbReference type="InterPro" id="IPR036922">
    <property type="entry name" value="Rieske_2Fe-2S_sf"/>
</dbReference>
<dbReference type="Proteomes" id="UP000247781">
    <property type="component" value="Unassembled WGS sequence"/>
</dbReference>
<protein>
    <submittedName>
        <fullName evidence="6">Nitrite reductase/ring-hydroxylating ferredoxin subunit</fullName>
    </submittedName>
</protein>
<evidence type="ECO:0000313" key="6">
    <source>
        <dbReference type="EMBL" id="PXX13219.1"/>
    </source>
</evidence>
<evidence type="ECO:0000259" key="5">
    <source>
        <dbReference type="PROSITE" id="PS51296"/>
    </source>
</evidence>
<sequence>MSDRTVRRFVEGLLRGQSTERARPDDVEAEQMKTAIELRAARLGSDSPSEDFVTDLHRRLAAEMSDDATPVDHPRWAPRRRQVVIGGSVAAASAAAGLVVGRNLLAPNVVQQASPSAQEELEPNAGTWRAIGASADLPDGGAMAFDVGSVNGFVHRTDAQLEAVSGVCTHQGCKLWLDAPESRLRCPCHSTSFSLEGETVTHQLPVAPAPLPKFQVRETKGVIEVFAPTKSV</sequence>
<dbReference type="Gene3D" id="2.102.10.10">
    <property type="entry name" value="Rieske [2Fe-2S] iron-sulphur domain"/>
    <property type="match status" value="1"/>
</dbReference>
<dbReference type="RefSeq" id="WP_110314353.1">
    <property type="nucleotide sequence ID" value="NZ_QJJU01000001.1"/>
</dbReference>
<name>A0A318HN52_9MYCO</name>
<gene>
    <name evidence="6" type="ORF">C8E89_101371</name>
</gene>
<evidence type="ECO:0000313" key="7">
    <source>
        <dbReference type="Proteomes" id="UP000247781"/>
    </source>
</evidence>
<evidence type="ECO:0000256" key="4">
    <source>
        <dbReference type="ARBA" id="ARBA00023014"/>
    </source>
</evidence>
<dbReference type="OrthoDB" id="9767869at2"/>
<dbReference type="GO" id="GO:0004497">
    <property type="term" value="F:monooxygenase activity"/>
    <property type="evidence" value="ECO:0007669"/>
    <property type="project" value="UniProtKB-ARBA"/>
</dbReference>
<dbReference type="CDD" id="cd03467">
    <property type="entry name" value="Rieske"/>
    <property type="match status" value="1"/>
</dbReference>
<keyword evidence="4" id="KW-0411">Iron-sulfur</keyword>
<proteinExistence type="predicted"/>
<dbReference type="InterPro" id="IPR017941">
    <property type="entry name" value="Rieske_2Fe-2S"/>
</dbReference>
<evidence type="ECO:0000256" key="3">
    <source>
        <dbReference type="ARBA" id="ARBA00023004"/>
    </source>
</evidence>
<accession>A0A318HN52</accession>
<organism evidence="6 7">
    <name type="scientific">Mycolicibacterium moriokaense</name>
    <dbReference type="NCBI Taxonomy" id="39691"/>
    <lineage>
        <taxon>Bacteria</taxon>
        <taxon>Bacillati</taxon>
        <taxon>Actinomycetota</taxon>
        <taxon>Actinomycetes</taxon>
        <taxon>Mycobacteriales</taxon>
        <taxon>Mycobacteriaceae</taxon>
        <taxon>Mycolicibacterium</taxon>
    </lineage>
</organism>
<keyword evidence="2" id="KW-0479">Metal-binding</keyword>
<keyword evidence="3" id="KW-0408">Iron</keyword>
<keyword evidence="1" id="KW-0001">2Fe-2S</keyword>
<dbReference type="SUPFAM" id="SSF50022">
    <property type="entry name" value="ISP domain"/>
    <property type="match status" value="1"/>
</dbReference>
<reference evidence="6 7" key="2">
    <citation type="submission" date="2018-06" db="EMBL/GenBank/DDBJ databases">
        <title>Sequencing of bacterial isolates from soil warming experiment in Harvard Forest, Massachusetts, USA.</title>
        <authorList>
            <person name="Deangelis K.PhD."/>
        </authorList>
    </citation>
    <scope>NUCLEOTIDE SEQUENCE [LARGE SCALE GENOMIC DNA]</scope>
    <source>
        <strain evidence="6 7">GAS496</strain>
    </source>
</reference>
<dbReference type="GO" id="GO:0016705">
    <property type="term" value="F:oxidoreductase activity, acting on paired donors, with incorporation or reduction of molecular oxygen"/>
    <property type="evidence" value="ECO:0007669"/>
    <property type="project" value="UniProtKB-ARBA"/>
</dbReference>
<evidence type="ECO:0000256" key="2">
    <source>
        <dbReference type="ARBA" id="ARBA00022723"/>
    </source>
</evidence>
<dbReference type="Pfam" id="PF00355">
    <property type="entry name" value="Rieske"/>
    <property type="match status" value="1"/>
</dbReference>
<dbReference type="PROSITE" id="PS51296">
    <property type="entry name" value="RIESKE"/>
    <property type="match status" value="1"/>
</dbReference>
<dbReference type="AlphaFoldDB" id="A0A318HN52"/>
<keyword evidence="7" id="KW-1185">Reference proteome</keyword>
<evidence type="ECO:0000256" key="1">
    <source>
        <dbReference type="ARBA" id="ARBA00022714"/>
    </source>
</evidence>
<reference evidence="7" key="1">
    <citation type="submission" date="2018-05" db="EMBL/GenBank/DDBJ databases">
        <authorList>
            <person name="Deangelis K."/>
            <person name="Huntemann M."/>
            <person name="Clum A."/>
            <person name="Pillay M."/>
            <person name="Palaniappan K."/>
            <person name="Varghese N."/>
            <person name="Mikhailova N."/>
            <person name="Stamatis D."/>
            <person name="Reddy T."/>
            <person name="Daum C."/>
            <person name="Shapiro N."/>
            <person name="Ivanova N."/>
            <person name="Kyrpides N."/>
            <person name="Woyke T."/>
        </authorList>
    </citation>
    <scope>NUCLEOTIDE SEQUENCE [LARGE SCALE GENOMIC DNA]</scope>
    <source>
        <strain evidence="7">GAS496</strain>
    </source>
</reference>
<dbReference type="GO" id="GO:0051537">
    <property type="term" value="F:2 iron, 2 sulfur cluster binding"/>
    <property type="evidence" value="ECO:0007669"/>
    <property type="project" value="UniProtKB-KW"/>
</dbReference>
<feature type="domain" description="Rieske" evidence="5">
    <location>
        <begin position="129"/>
        <end position="225"/>
    </location>
</feature>
<dbReference type="GO" id="GO:0046872">
    <property type="term" value="F:metal ion binding"/>
    <property type="evidence" value="ECO:0007669"/>
    <property type="project" value="UniProtKB-KW"/>
</dbReference>